<keyword evidence="3" id="KW-1185">Reference proteome</keyword>
<gene>
    <name evidence="2" type="ORF">BHQ10_008594</name>
</gene>
<dbReference type="AlphaFoldDB" id="A0A364L9U0"/>
<keyword evidence="1" id="KW-1133">Transmembrane helix</keyword>
<dbReference type="Proteomes" id="UP000249363">
    <property type="component" value="Unassembled WGS sequence"/>
</dbReference>
<protein>
    <submittedName>
        <fullName evidence="2">Uncharacterized protein</fullName>
    </submittedName>
</protein>
<name>A0A364L9U0_TALAM</name>
<evidence type="ECO:0000313" key="3">
    <source>
        <dbReference type="Proteomes" id="UP000249363"/>
    </source>
</evidence>
<dbReference type="GeneID" id="63797808"/>
<dbReference type="OrthoDB" id="3344043at2759"/>
<keyword evidence="1" id="KW-0812">Transmembrane</keyword>
<dbReference type="EMBL" id="MIKG01000020">
    <property type="protein sequence ID" value="RAO72582.1"/>
    <property type="molecule type" value="Genomic_DNA"/>
</dbReference>
<dbReference type="RefSeq" id="XP_040737096.1">
    <property type="nucleotide sequence ID" value="XM_040881416.1"/>
</dbReference>
<feature type="transmembrane region" description="Helical" evidence="1">
    <location>
        <begin position="420"/>
        <end position="445"/>
    </location>
</feature>
<organism evidence="2 3">
    <name type="scientific">Talaromyces amestolkiae</name>
    <dbReference type="NCBI Taxonomy" id="1196081"/>
    <lineage>
        <taxon>Eukaryota</taxon>
        <taxon>Fungi</taxon>
        <taxon>Dikarya</taxon>
        <taxon>Ascomycota</taxon>
        <taxon>Pezizomycotina</taxon>
        <taxon>Eurotiomycetes</taxon>
        <taxon>Eurotiomycetidae</taxon>
        <taxon>Eurotiales</taxon>
        <taxon>Trichocomaceae</taxon>
        <taxon>Talaromyces</taxon>
        <taxon>Talaromyces sect. Talaromyces</taxon>
    </lineage>
</organism>
<proteinExistence type="predicted"/>
<keyword evidence="1" id="KW-0472">Membrane</keyword>
<reference evidence="2 3" key="1">
    <citation type="journal article" date="2017" name="Biotechnol. Biofuels">
        <title>Differential beta-glucosidase expression as a function of carbon source availability in Talaromyces amestolkiae: a genomic and proteomic approach.</title>
        <authorList>
            <person name="de Eugenio L.I."/>
            <person name="Mendez-Liter J.A."/>
            <person name="Nieto-Dominguez M."/>
            <person name="Alonso L."/>
            <person name="Gil-Munoz J."/>
            <person name="Barriuso J."/>
            <person name="Prieto A."/>
            <person name="Martinez M.J."/>
        </authorList>
    </citation>
    <scope>NUCLEOTIDE SEQUENCE [LARGE SCALE GENOMIC DNA]</scope>
    <source>
        <strain evidence="2 3">CIB</strain>
    </source>
</reference>
<accession>A0A364L9U0</accession>
<dbReference type="STRING" id="1196081.A0A364L9U0"/>
<sequence>MALAAFFAANHIREQSQTGRDEELLTPHQLSLLLGLLSGGAEQLWDTVRYRCRRGRHLPKPIPLVFTTLSITMLLGFLIPAVDTWFGIVTTPVQVTQLQTITPPTKNFSRGLINICTNSDSTANSLTTTSNGVDLNGDYLPCTLASGKEGNVLQSDSEAYKIMNGISQTNTVRQYSSDPLKVFYYLSDSATSADVDYKATTFAVTTECEIITSNCNVNFDTYTFNCTPSFAGSLSSPGPAMMAYEVSKSSPVGVQYFGDPGLTNNFSATSEVFSPQNPLYFGTWATAQQAVSFADTSGTATFDGSGIGSSWILNCSSTIYEATYTWVNGTVTSFNTSLANGTVGGIFSAGFASGFGTVALENIATIAGFSNSSDGLANVTAAYFSQNSLALSIGAMDLRPGILEQSRSLINLTRVPLVPFYMLIVLKLFYAFSTVLFAFAVIIWAHPSESQDVKTRLSIKGLVVASFEPDKLKEKAVGTVEEMFSENSGDGQAENKKVGIVKTDQGGWAYMTTAVEAGRSVLGVISTTAKAA</sequence>
<comment type="caution">
    <text evidence="2">The sequence shown here is derived from an EMBL/GenBank/DDBJ whole genome shotgun (WGS) entry which is preliminary data.</text>
</comment>
<evidence type="ECO:0000256" key="1">
    <source>
        <dbReference type="SAM" id="Phobius"/>
    </source>
</evidence>
<evidence type="ECO:0000313" key="2">
    <source>
        <dbReference type="EMBL" id="RAO72582.1"/>
    </source>
</evidence>